<reference evidence="1" key="1">
    <citation type="submission" date="2021-04" db="EMBL/GenBank/DDBJ databases">
        <title>Genomics, taxonomy and metabolism of representatives of sulfur bacteria of the genus Thiothrix: Thiothrix fructosivorans QT, Thiothrix unzii A1T and three new species, Thiothrix subterranea sp. nov., Thiothrix litoralis sp. nov. and 'Candidatus Thiothrix anitrata' sp. nov.</title>
        <authorList>
            <person name="Ravin N.V."/>
            <person name="Smolyakov D."/>
            <person name="Rudenko T.S."/>
            <person name="Mardanov A.V."/>
            <person name="Beletsky A.V."/>
            <person name="Markov N.D."/>
            <person name="Fomenkov A.I."/>
            <person name="Roberts R.J."/>
            <person name="Karnachuk O.V."/>
            <person name="Novikov A."/>
            <person name="Grabovich M.Y."/>
        </authorList>
    </citation>
    <scope>NUCLEOTIDE SEQUENCE</scope>
    <source>
        <strain evidence="1">A1</strain>
    </source>
</reference>
<keyword evidence="2" id="KW-1185">Reference proteome</keyword>
<dbReference type="Proteomes" id="UP000672009">
    <property type="component" value="Chromosome"/>
</dbReference>
<dbReference type="EMBL" id="CP072793">
    <property type="protein sequence ID" value="QTR53573.1"/>
    <property type="molecule type" value="Genomic_DNA"/>
</dbReference>
<proteinExistence type="predicted"/>
<evidence type="ECO:0000313" key="1">
    <source>
        <dbReference type="EMBL" id="QTR53573.1"/>
    </source>
</evidence>
<sequence length="346" mass="40064">MANDSRFYEIEPTLENHWRAIILFGRNVASYKFALAKALYDLRTNQQELIRLEDLAPHFADHVIQHLQQCDKQGTSSQSRFLEVCRKFRDGDANTSRDELITETVKLGFNNVLDAFHNVHGKELDSRFFLDERKTAGGIRLTEQFYHLASLGDFADLNQETEARWRLVETAWELNLPKQVVQVSYDETSQFLHTLTTQHRRVNITSSRDALNGYQKGRCFYCYRDISIDPTSDNLADVDHFFPHKLTFCATDKPINGVANLVLACKECNRGSEGKFDRLPKLDLLDRLHQRNEYLIKSHHPLRETLLLQTGMREDERIDFLQNAYNCASAHLITRWSPKPSGIAVF</sequence>
<evidence type="ECO:0000313" key="2">
    <source>
        <dbReference type="Proteomes" id="UP000672009"/>
    </source>
</evidence>
<dbReference type="KEGG" id="tun:J9260_00325"/>
<dbReference type="RefSeq" id="WP_210219089.1">
    <property type="nucleotide sequence ID" value="NZ_CP072793.1"/>
</dbReference>
<name>A0A975F9N4_9GAMM</name>
<dbReference type="AlphaFoldDB" id="A0A975F9N4"/>
<dbReference type="Gene3D" id="1.10.30.50">
    <property type="match status" value="1"/>
</dbReference>
<evidence type="ECO:0008006" key="3">
    <source>
        <dbReference type="Google" id="ProtNLM"/>
    </source>
</evidence>
<organism evidence="1 2">
    <name type="scientific">Thiothrix unzii</name>
    <dbReference type="NCBI Taxonomy" id="111769"/>
    <lineage>
        <taxon>Bacteria</taxon>
        <taxon>Pseudomonadati</taxon>
        <taxon>Pseudomonadota</taxon>
        <taxon>Gammaproteobacteria</taxon>
        <taxon>Thiotrichales</taxon>
        <taxon>Thiotrichaceae</taxon>
        <taxon>Thiothrix</taxon>
    </lineage>
</organism>
<accession>A0A975F9N4</accession>
<protein>
    <recommendedName>
        <fullName evidence="3">HNH endonuclease</fullName>
    </recommendedName>
</protein>
<gene>
    <name evidence="1" type="ORF">J9260_00325</name>
</gene>